<reference evidence="2" key="1">
    <citation type="journal article" date="2019" name="Int. J. Syst. Evol. Microbiol.">
        <title>The Global Catalogue of Microorganisms (GCM) 10K type strain sequencing project: providing services to taxonomists for standard genome sequencing and annotation.</title>
        <authorList>
            <consortium name="The Broad Institute Genomics Platform"/>
            <consortium name="The Broad Institute Genome Sequencing Center for Infectious Disease"/>
            <person name="Wu L."/>
            <person name="Ma J."/>
        </authorList>
    </citation>
    <scope>NUCLEOTIDE SEQUENCE [LARGE SCALE GENOMIC DNA]</scope>
    <source>
        <strain evidence="2">CGMCC 4.7645</strain>
    </source>
</reference>
<dbReference type="SUPFAM" id="SSF51735">
    <property type="entry name" value="NAD(P)-binding Rossmann-fold domains"/>
    <property type="match status" value="1"/>
</dbReference>
<sequence>MANTWLTGALAEPRPENLLYLGRPDVVRCLEGIDVVATVRDALIRHHAGETVLPSEAYLSWHNSRGAYTRSIGMPGAVAGSYGMKIINASVSNPALGMERAGGLGLCFDRETARVVAVMEVGLLSAVRTASVTAVALEATGYGDPASLAVVGCGTQARVHLALLLSRHGGIRSVALHDTRTASAEALAADSAARYPGVGFTVAGTAAEAMNGAEVVLFLTTVSEGYVEPEWVTPGSVLVHVSLADLTDDALLGAAALYVDDIALIAENPRRPLGRLINEGRIATTPSAGRPAITATLGELLTTGSVPARPDDGYVIVNPFGLGVLDVALFHAVHRRAAETGAGQRLPVF</sequence>
<dbReference type="PANTHER" id="PTHR13812:SF19">
    <property type="entry name" value="KETIMINE REDUCTASE MU-CRYSTALLIN"/>
    <property type="match status" value="1"/>
</dbReference>
<dbReference type="PANTHER" id="PTHR13812">
    <property type="entry name" value="KETIMINE REDUCTASE MU-CRYSTALLIN"/>
    <property type="match status" value="1"/>
</dbReference>
<dbReference type="PIRSF" id="PIRSF001439">
    <property type="entry name" value="CryM"/>
    <property type="match status" value="1"/>
</dbReference>
<proteinExistence type="predicted"/>
<name>A0ABW5FQN1_9PSEU</name>
<protein>
    <submittedName>
        <fullName evidence="1">Ornithine cyclodeaminase</fullName>
    </submittedName>
</protein>
<keyword evidence="2" id="KW-1185">Reference proteome</keyword>
<dbReference type="RefSeq" id="WP_378263007.1">
    <property type="nucleotide sequence ID" value="NZ_JBHUKR010000006.1"/>
</dbReference>
<comment type="caution">
    <text evidence="1">The sequence shown here is derived from an EMBL/GenBank/DDBJ whole genome shotgun (WGS) entry which is preliminary data.</text>
</comment>
<dbReference type="Proteomes" id="UP001597417">
    <property type="component" value="Unassembled WGS sequence"/>
</dbReference>
<evidence type="ECO:0000313" key="1">
    <source>
        <dbReference type="EMBL" id="MFD2416321.1"/>
    </source>
</evidence>
<dbReference type="InterPro" id="IPR003462">
    <property type="entry name" value="ODC_Mu_crystall"/>
</dbReference>
<dbReference type="Gene3D" id="3.40.50.720">
    <property type="entry name" value="NAD(P)-binding Rossmann-like Domain"/>
    <property type="match status" value="1"/>
</dbReference>
<dbReference type="InterPro" id="IPR023401">
    <property type="entry name" value="ODC_N"/>
</dbReference>
<dbReference type="EMBL" id="JBHUKR010000006">
    <property type="protein sequence ID" value="MFD2416321.1"/>
    <property type="molecule type" value="Genomic_DNA"/>
</dbReference>
<evidence type="ECO:0000313" key="2">
    <source>
        <dbReference type="Proteomes" id="UP001597417"/>
    </source>
</evidence>
<dbReference type="InterPro" id="IPR036291">
    <property type="entry name" value="NAD(P)-bd_dom_sf"/>
</dbReference>
<dbReference type="Gene3D" id="3.30.1780.10">
    <property type="entry name" value="ornithine cyclodeaminase, domain 1"/>
    <property type="match status" value="1"/>
</dbReference>
<accession>A0ABW5FQN1</accession>
<organism evidence="1 2">
    <name type="scientific">Amycolatopsis pigmentata</name>
    <dbReference type="NCBI Taxonomy" id="450801"/>
    <lineage>
        <taxon>Bacteria</taxon>
        <taxon>Bacillati</taxon>
        <taxon>Actinomycetota</taxon>
        <taxon>Actinomycetes</taxon>
        <taxon>Pseudonocardiales</taxon>
        <taxon>Pseudonocardiaceae</taxon>
        <taxon>Amycolatopsis</taxon>
    </lineage>
</organism>
<gene>
    <name evidence="1" type="ORF">ACFSXZ_08260</name>
</gene>
<dbReference type="Pfam" id="PF02423">
    <property type="entry name" value="OCD_Mu_crystall"/>
    <property type="match status" value="1"/>
</dbReference>